<gene>
    <name evidence="22" type="ORF">CTI12_AA479510</name>
</gene>
<evidence type="ECO:0000256" key="7">
    <source>
        <dbReference type="ARBA" id="ARBA00022741"/>
    </source>
</evidence>
<dbReference type="EC" id="2.7.11.1" evidence="17"/>
<comment type="similarity">
    <text evidence="17">Belongs to the protein kinase superfamily. Ser/Thr protein kinase family.</text>
</comment>
<sequence length="717" mass="79864">MAFMLLIFVRAFLLLVTYGSLIDESVSYNISLNSSLTPETNPSWLSPSRHFAFGFYQQDNGFAVGIWLTTKPNITVVWTANRDDPPLSSNSSIELTADGWLLLHTTYGEEINITDQEVSATSAFMLDSGNFVLYDHPRSIWESFDFPCDTLLGGQALAGGYSDNKLVSSVSDSQHSSGRFGLYLQPDGNLVAYPENSSQWPEDSYWASGFSVNSLNLDNSSGSLYLAMSDGTRKTLYDPSSSSRLNKNETVVYHATLNPHGNFVLHSTIFTIPSSSLTETRTEWAALQDPCDVKGVCGINSYCSSTAGNDTIPECHCFPGFLFFDNTTNGKFLGCYRNFTDEEACSQKLKLSYSITTMDNMSLGIHPYSVMKLTQEACSKSCMDDCYCWVAVYSTGLCKLLKAPIIYAAHTKSGVYALLIKTSSLNFQVQGVQRPLPAPPQKISVVVERKKLVSILAIALAFLAILCTVMAISTFFFYRMHVHRYRSISENVDFGLISDHFTLRSFSFDELHKATDDLLLDSETHLGWKERVRLALDVARGILYLHEECETRIIHCNINPDNILFDELWTAKISDFGLSKLLRPNQSGTLTGVRGTRGYLAPEWHKNTLISTKVDIYSFGVLLLEILCRNGETEIDISSDDKISLSTWVYNCFVNKELNRLTGEEVEDICMCEKMVKIGLLCIQDDPDARPSIKDVILMLEGTTDIPTPPSPTPSLI</sequence>
<dbReference type="FunFam" id="1.10.510.10:FF:000537">
    <property type="entry name" value="Putative receptor-like protein kinase"/>
    <property type="match status" value="1"/>
</dbReference>
<dbReference type="GO" id="GO:0005524">
    <property type="term" value="F:ATP binding"/>
    <property type="evidence" value="ECO:0007669"/>
    <property type="project" value="UniProtKB-KW"/>
</dbReference>
<keyword evidence="11 18" id="KW-0472">Membrane</keyword>
<evidence type="ECO:0000256" key="12">
    <source>
        <dbReference type="ARBA" id="ARBA00023157"/>
    </source>
</evidence>
<dbReference type="GO" id="GO:0004674">
    <property type="term" value="F:protein serine/threonine kinase activity"/>
    <property type="evidence" value="ECO:0007669"/>
    <property type="project" value="UniProtKB-KW"/>
</dbReference>
<keyword evidence="2 17" id="KW-0723">Serine/threonine-protein kinase</keyword>
<dbReference type="Pfam" id="PF01453">
    <property type="entry name" value="B_lectin"/>
    <property type="match status" value="1"/>
</dbReference>
<dbReference type="EMBL" id="PKPP01008831">
    <property type="protein sequence ID" value="PWA49665.1"/>
    <property type="molecule type" value="Genomic_DNA"/>
</dbReference>
<dbReference type="InterPro" id="IPR001480">
    <property type="entry name" value="Bulb-type_lectin_dom"/>
</dbReference>
<feature type="chain" id="PRO_5015421662" description="Receptor-like serine/threonine-protein kinase" evidence="19">
    <location>
        <begin position="20"/>
        <end position="717"/>
    </location>
</feature>
<evidence type="ECO:0000256" key="4">
    <source>
        <dbReference type="ARBA" id="ARBA00022679"/>
    </source>
</evidence>
<dbReference type="SUPFAM" id="SSF51110">
    <property type="entry name" value="alpha-D-mannose-specific plant lectins"/>
    <property type="match status" value="1"/>
</dbReference>
<evidence type="ECO:0000256" key="13">
    <source>
        <dbReference type="ARBA" id="ARBA00023170"/>
    </source>
</evidence>
<evidence type="ECO:0000256" key="1">
    <source>
        <dbReference type="ARBA" id="ARBA00004167"/>
    </source>
</evidence>
<evidence type="ECO:0000256" key="15">
    <source>
        <dbReference type="ARBA" id="ARBA00047899"/>
    </source>
</evidence>
<evidence type="ECO:0000256" key="9">
    <source>
        <dbReference type="ARBA" id="ARBA00022840"/>
    </source>
</evidence>
<evidence type="ECO:0000256" key="6">
    <source>
        <dbReference type="ARBA" id="ARBA00022729"/>
    </source>
</evidence>
<organism evidence="22 23">
    <name type="scientific">Artemisia annua</name>
    <name type="common">Sweet wormwood</name>
    <dbReference type="NCBI Taxonomy" id="35608"/>
    <lineage>
        <taxon>Eukaryota</taxon>
        <taxon>Viridiplantae</taxon>
        <taxon>Streptophyta</taxon>
        <taxon>Embryophyta</taxon>
        <taxon>Tracheophyta</taxon>
        <taxon>Spermatophyta</taxon>
        <taxon>Magnoliopsida</taxon>
        <taxon>eudicotyledons</taxon>
        <taxon>Gunneridae</taxon>
        <taxon>Pentapetalae</taxon>
        <taxon>asterids</taxon>
        <taxon>campanulids</taxon>
        <taxon>Asterales</taxon>
        <taxon>Asteraceae</taxon>
        <taxon>Asteroideae</taxon>
        <taxon>Anthemideae</taxon>
        <taxon>Artemisiinae</taxon>
        <taxon>Artemisia</taxon>
    </lineage>
</organism>
<evidence type="ECO:0000256" key="17">
    <source>
        <dbReference type="PIRNR" id="PIRNR000641"/>
    </source>
</evidence>
<comment type="subcellular location">
    <subcellularLocation>
        <location evidence="1">Membrane</location>
        <topology evidence="1">Single-pass membrane protein</topology>
    </subcellularLocation>
</comment>
<evidence type="ECO:0000256" key="11">
    <source>
        <dbReference type="ARBA" id="ARBA00023136"/>
    </source>
</evidence>
<keyword evidence="12" id="KW-1015">Disulfide bond</keyword>
<keyword evidence="6 19" id="KW-0732">Signal</keyword>
<comment type="caution">
    <text evidence="22">The sequence shown here is derived from an EMBL/GenBank/DDBJ whole genome shotgun (WGS) entry which is preliminary data.</text>
</comment>
<evidence type="ECO:0000256" key="14">
    <source>
        <dbReference type="ARBA" id="ARBA00023180"/>
    </source>
</evidence>
<dbReference type="SMART" id="SM00108">
    <property type="entry name" value="B_lectin"/>
    <property type="match status" value="1"/>
</dbReference>
<dbReference type="Proteomes" id="UP000245207">
    <property type="component" value="Unassembled WGS sequence"/>
</dbReference>
<accession>A0A2U1LKZ9</accession>
<evidence type="ECO:0000256" key="3">
    <source>
        <dbReference type="ARBA" id="ARBA00022536"/>
    </source>
</evidence>
<protein>
    <recommendedName>
        <fullName evidence="17">Receptor-like serine/threonine-protein kinase</fullName>
        <ecNumber evidence="17">2.7.11.1</ecNumber>
    </recommendedName>
</protein>
<name>A0A2U1LKZ9_ARTAN</name>
<feature type="transmembrane region" description="Helical" evidence="18">
    <location>
        <begin position="452"/>
        <end position="478"/>
    </location>
</feature>
<dbReference type="Pfam" id="PF00069">
    <property type="entry name" value="Pkinase"/>
    <property type="match status" value="1"/>
</dbReference>
<keyword evidence="4 17" id="KW-0808">Transferase</keyword>
<evidence type="ECO:0000313" key="22">
    <source>
        <dbReference type="EMBL" id="PWA49665.1"/>
    </source>
</evidence>
<dbReference type="PROSITE" id="PS50011">
    <property type="entry name" value="PROTEIN_KINASE_DOM"/>
    <property type="match status" value="1"/>
</dbReference>
<dbReference type="Gene3D" id="1.10.510.10">
    <property type="entry name" value="Transferase(Phosphotransferase) domain 1"/>
    <property type="match status" value="1"/>
</dbReference>
<evidence type="ECO:0000256" key="8">
    <source>
        <dbReference type="ARBA" id="ARBA00022777"/>
    </source>
</evidence>
<evidence type="ECO:0000256" key="10">
    <source>
        <dbReference type="ARBA" id="ARBA00022989"/>
    </source>
</evidence>
<keyword evidence="10 18" id="KW-1133">Transmembrane helix</keyword>
<reference evidence="22 23" key="1">
    <citation type="journal article" date="2018" name="Mol. Plant">
        <title>The genome of Artemisia annua provides insight into the evolution of Asteraceae family and artemisinin biosynthesis.</title>
        <authorList>
            <person name="Shen Q."/>
            <person name="Zhang L."/>
            <person name="Liao Z."/>
            <person name="Wang S."/>
            <person name="Yan T."/>
            <person name="Shi P."/>
            <person name="Liu M."/>
            <person name="Fu X."/>
            <person name="Pan Q."/>
            <person name="Wang Y."/>
            <person name="Lv Z."/>
            <person name="Lu X."/>
            <person name="Zhang F."/>
            <person name="Jiang W."/>
            <person name="Ma Y."/>
            <person name="Chen M."/>
            <person name="Hao X."/>
            <person name="Li L."/>
            <person name="Tang Y."/>
            <person name="Lv G."/>
            <person name="Zhou Y."/>
            <person name="Sun X."/>
            <person name="Brodelius P.E."/>
            <person name="Rose J.K.C."/>
            <person name="Tang K."/>
        </authorList>
    </citation>
    <scope>NUCLEOTIDE SEQUENCE [LARGE SCALE GENOMIC DNA]</scope>
    <source>
        <strain evidence="23">cv. Huhao1</strain>
        <tissue evidence="22">Leaf</tissue>
    </source>
</reference>
<dbReference type="PANTHER" id="PTHR47976:SF49">
    <property type="entry name" value="RECEPTOR-LIKE SERINE_THREONINE-PROTEIN KINASE"/>
    <property type="match status" value="1"/>
</dbReference>
<keyword evidence="8 17" id="KW-0418">Kinase</keyword>
<evidence type="ECO:0000259" key="20">
    <source>
        <dbReference type="PROSITE" id="PS50011"/>
    </source>
</evidence>
<keyword evidence="23" id="KW-1185">Reference proteome</keyword>
<dbReference type="InterPro" id="IPR024171">
    <property type="entry name" value="SRK-like_kinase"/>
</dbReference>
<dbReference type="PANTHER" id="PTHR47976">
    <property type="entry name" value="G-TYPE LECTIN S-RECEPTOR-LIKE SERINE/THREONINE-PROTEIN KINASE SD2-5"/>
    <property type="match status" value="1"/>
</dbReference>
<dbReference type="Gene3D" id="2.90.10.10">
    <property type="entry name" value="Bulb-type lectin domain"/>
    <property type="match status" value="2"/>
</dbReference>
<dbReference type="GO" id="GO:0016020">
    <property type="term" value="C:membrane"/>
    <property type="evidence" value="ECO:0007669"/>
    <property type="project" value="UniProtKB-SubCell"/>
</dbReference>
<dbReference type="GO" id="GO:0106310">
    <property type="term" value="F:protein serine kinase activity"/>
    <property type="evidence" value="ECO:0007669"/>
    <property type="project" value="RHEA"/>
</dbReference>
<dbReference type="SUPFAM" id="SSF56112">
    <property type="entry name" value="Protein kinase-like (PK-like)"/>
    <property type="match status" value="1"/>
</dbReference>
<keyword evidence="5 18" id="KW-0812">Transmembrane</keyword>
<evidence type="ECO:0000256" key="2">
    <source>
        <dbReference type="ARBA" id="ARBA00022527"/>
    </source>
</evidence>
<comment type="catalytic activity">
    <reaction evidence="15 17">
        <text>L-threonyl-[protein] + ATP = O-phospho-L-threonyl-[protein] + ADP + H(+)</text>
        <dbReference type="Rhea" id="RHEA:46608"/>
        <dbReference type="Rhea" id="RHEA-COMP:11060"/>
        <dbReference type="Rhea" id="RHEA-COMP:11605"/>
        <dbReference type="ChEBI" id="CHEBI:15378"/>
        <dbReference type="ChEBI" id="CHEBI:30013"/>
        <dbReference type="ChEBI" id="CHEBI:30616"/>
        <dbReference type="ChEBI" id="CHEBI:61977"/>
        <dbReference type="ChEBI" id="CHEBI:456216"/>
        <dbReference type="EC" id="2.7.11.1"/>
    </reaction>
</comment>
<dbReference type="InterPro" id="IPR036426">
    <property type="entry name" value="Bulb-type_lectin_dom_sf"/>
</dbReference>
<dbReference type="InterPro" id="IPR000719">
    <property type="entry name" value="Prot_kinase_dom"/>
</dbReference>
<feature type="domain" description="Protein kinase" evidence="20">
    <location>
        <begin position="405"/>
        <end position="716"/>
    </location>
</feature>
<keyword evidence="7 17" id="KW-0547">Nucleotide-binding</keyword>
<proteinExistence type="inferred from homology"/>
<evidence type="ECO:0000256" key="19">
    <source>
        <dbReference type="SAM" id="SignalP"/>
    </source>
</evidence>
<evidence type="ECO:0000313" key="23">
    <source>
        <dbReference type="Proteomes" id="UP000245207"/>
    </source>
</evidence>
<dbReference type="AlphaFoldDB" id="A0A2U1LKZ9"/>
<keyword evidence="13" id="KW-0675">Receptor</keyword>
<feature type="domain" description="Bulb-type lectin" evidence="21">
    <location>
        <begin position="29"/>
        <end position="146"/>
    </location>
</feature>
<dbReference type="PROSITE" id="PS50927">
    <property type="entry name" value="BULB_LECTIN"/>
    <property type="match status" value="1"/>
</dbReference>
<comment type="catalytic activity">
    <reaction evidence="16 17">
        <text>L-seryl-[protein] + ATP = O-phospho-L-seryl-[protein] + ADP + H(+)</text>
        <dbReference type="Rhea" id="RHEA:17989"/>
        <dbReference type="Rhea" id="RHEA-COMP:9863"/>
        <dbReference type="Rhea" id="RHEA-COMP:11604"/>
        <dbReference type="ChEBI" id="CHEBI:15378"/>
        <dbReference type="ChEBI" id="CHEBI:29999"/>
        <dbReference type="ChEBI" id="CHEBI:30616"/>
        <dbReference type="ChEBI" id="CHEBI:83421"/>
        <dbReference type="ChEBI" id="CHEBI:456216"/>
        <dbReference type="EC" id="2.7.11.1"/>
    </reaction>
</comment>
<dbReference type="STRING" id="35608.A0A2U1LKZ9"/>
<evidence type="ECO:0000256" key="18">
    <source>
        <dbReference type="SAM" id="Phobius"/>
    </source>
</evidence>
<evidence type="ECO:0000256" key="16">
    <source>
        <dbReference type="ARBA" id="ARBA00048679"/>
    </source>
</evidence>
<evidence type="ECO:0000259" key="21">
    <source>
        <dbReference type="PROSITE" id="PS50927"/>
    </source>
</evidence>
<dbReference type="PIRSF" id="PIRSF000641">
    <property type="entry name" value="SRK"/>
    <property type="match status" value="1"/>
</dbReference>
<dbReference type="InterPro" id="IPR011009">
    <property type="entry name" value="Kinase-like_dom_sf"/>
</dbReference>
<keyword evidence="14" id="KW-0325">Glycoprotein</keyword>
<dbReference type="InterPro" id="IPR051343">
    <property type="entry name" value="G-type_lectin_kinases/EP1-like"/>
</dbReference>
<evidence type="ECO:0000256" key="5">
    <source>
        <dbReference type="ARBA" id="ARBA00022692"/>
    </source>
</evidence>
<keyword evidence="9 17" id="KW-0067">ATP-binding</keyword>
<keyword evidence="3" id="KW-0245">EGF-like domain</keyword>
<feature type="signal peptide" evidence="19">
    <location>
        <begin position="1"/>
        <end position="19"/>
    </location>
</feature>
<dbReference type="OrthoDB" id="1668230at2759"/>